<dbReference type="SUPFAM" id="SSF51294">
    <property type="entry name" value="Hedgehog/intein (Hint) domain"/>
    <property type="match status" value="1"/>
</dbReference>
<dbReference type="HOGENOM" id="CLU_1401044_0_0_5"/>
<feature type="domain" description="Hedgehog/Intein (Hint)" evidence="1">
    <location>
        <begin position="1"/>
        <end position="126"/>
    </location>
</feature>
<dbReference type="Proteomes" id="UP000008070">
    <property type="component" value="Chromosome"/>
</dbReference>
<reference evidence="3" key="1">
    <citation type="journal article" date="2009" name="PLoS ONE">
        <title>Methylobacterium genome sequences: a reference blueprint to investigate microbial metabolism of C1 compounds from natural and industrial sources.</title>
        <authorList>
            <person name="Vuilleumier S."/>
            <person name="Chistoserdova L."/>
            <person name="Lee M.-C."/>
            <person name="Bringel F."/>
            <person name="Lajus A."/>
            <person name="Zhou Y."/>
            <person name="Gourion B."/>
            <person name="Barbe V."/>
            <person name="Chang J."/>
            <person name="Cruveiller S."/>
            <person name="Dossat C."/>
            <person name="Gillett W."/>
            <person name="Gruffaz C."/>
            <person name="Haugen E."/>
            <person name="Hourcade E."/>
            <person name="Levy R."/>
            <person name="Mangenot S."/>
            <person name="Muller E."/>
            <person name="Nadalig T."/>
            <person name="Pagni M."/>
            <person name="Penny C."/>
            <person name="Peyraud R."/>
            <person name="Robinson D.G."/>
            <person name="Roche D."/>
            <person name="Rouy Z."/>
            <person name="Saenampechek C."/>
            <person name="Salvignol G."/>
            <person name="Vallenet D."/>
            <person name="Wu Z."/>
            <person name="Marx C.J."/>
            <person name="Vorholt J.A."/>
            <person name="Olson M.V."/>
            <person name="Kaul R."/>
            <person name="Weissenbach J."/>
            <person name="Medigue C."/>
            <person name="Lidstrom M.E."/>
        </authorList>
    </citation>
    <scope>NUCLEOTIDE SEQUENCE [LARGE SCALE GENOMIC DNA]</scope>
    <source>
        <strain evidence="3">DSM 6343 / CIP 106787 / DM4</strain>
    </source>
</reference>
<accession>C7CHR4</accession>
<sequence>MAVEHLQVGDTAVTASGRHRPITWIGQRDLGSAEQSMPRDQAPVRVRAGAFGHALPTRDLLLSPGHPVLVGADTDNAGGVLVPVMCLINGTSIARTDAASVTYWHVELDAHDILLAEGLPAESYIDLGSRPWFDGATGALVNPDFIGCEMKGRCRPVAVDGPVVERERMRLAAVFTVTLEAHCGWDETETWITT</sequence>
<protein>
    <recommendedName>
        <fullName evidence="1">Hedgehog/Intein (Hint) domain-containing protein</fullName>
    </recommendedName>
</protein>
<proteinExistence type="predicted"/>
<gene>
    <name evidence="2" type="ORF">METD_I1755</name>
</gene>
<dbReference type="InterPro" id="IPR028992">
    <property type="entry name" value="Hedgehog/Intein_dom"/>
</dbReference>
<name>C7CHR4_METED</name>
<dbReference type="AlphaFoldDB" id="C7CHR4"/>
<dbReference type="Pfam" id="PF13403">
    <property type="entry name" value="Hint_2"/>
    <property type="match status" value="1"/>
</dbReference>
<organism evidence="2 3">
    <name type="scientific">Methylorubrum extorquens (strain DSM 6343 / CIP 106787 / DM4)</name>
    <name type="common">Methylobacterium extorquens</name>
    <dbReference type="NCBI Taxonomy" id="661410"/>
    <lineage>
        <taxon>Bacteria</taxon>
        <taxon>Pseudomonadati</taxon>
        <taxon>Pseudomonadota</taxon>
        <taxon>Alphaproteobacteria</taxon>
        <taxon>Hyphomicrobiales</taxon>
        <taxon>Methylobacteriaceae</taxon>
        <taxon>Methylorubrum</taxon>
    </lineage>
</organism>
<evidence type="ECO:0000313" key="2">
    <source>
        <dbReference type="EMBL" id="CAX23348.1"/>
    </source>
</evidence>
<evidence type="ECO:0000313" key="3">
    <source>
        <dbReference type="Proteomes" id="UP000008070"/>
    </source>
</evidence>
<dbReference type="EMBL" id="FP103042">
    <property type="protein sequence ID" value="CAX23348.1"/>
    <property type="molecule type" value="Genomic_DNA"/>
</dbReference>
<dbReference type="InterPro" id="IPR036844">
    <property type="entry name" value="Hint_dom_sf"/>
</dbReference>
<evidence type="ECO:0000259" key="1">
    <source>
        <dbReference type="Pfam" id="PF13403"/>
    </source>
</evidence>
<dbReference type="KEGG" id="mdi:METDI1755"/>